<dbReference type="PANTHER" id="PTHR28629">
    <property type="entry name" value="TRIOKINASE/FMN CYCLASE"/>
    <property type="match status" value="1"/>
</dbReference>
<evidence type="ECO:0000256" key="1">
    <source>
        <dbReference type="ARBA" id="ARBA00022679"/>
    </source>
</evidence>
<name>A0ABM6QH31_9PROT</name>
<dbReference type="Gene3D" id="1.25.40.340">
    <property type="match status" value="1"/>
</dbReference>
<evidence type="ECO:0000259" key="3">
    <source>
        <dbReference type="PROSITE" id="PS51480"/>
    </source>
</evidence>
<dbReference type="PANTHER" id="PTHR28629:SF4">
    <property type="entry name" value="TRIOKINASE_FMN CYCLASE"/>
    <property type="match status" value="1"/>
</dbReference>
<proteinExistence type="predicted"/>
<dbReference type="InterPro" id="IPR050861">
    <property type="entry name" value="Dihydroxyacetone_Kinase"/>
</dbReference>
<geneLocation type="plasmid" evidence="5">
    <name>pcsc3h3</name>
</geneLocation>
<dbReference type="SMART" id="SM01120">
    <property type="entry name" value="Dak2"/>
    <property type="match status" value="1"/>
</dbReference>
<keyword evidence="5" id="KW-1185">Reference proteome</keyword>
<dbReference type="InterPro" id="IPR004007">
    <property type="entry name" value="DhaL_dom"/>
</dbReference>
<sequence length="223" mass="23106">MPTMQSFTRHDLASLFRSFAARMFDERASLGVLDGEIGDADHGVAMAGGFEAAAKSLVETDDGSQTLGEGFSLAANALLNAVGATTGPLYASALLRASTLFGDTKEVPFERLPEIIIAMCEGIETRGHAKPGDKTMIDAWSPASHSVRLGLEHGADTVCILEQAAQKAAEGATSTRAMMAARGRAARLGPRSIGHLDPGAVSAAALIDAMATWAAFATSKDVS</sequence>
<evidence type="ECO:0000313" key="4">
    <source>
        <dbReference type="EMBL" id="AUG55898.1"/>
    </source>
</evidence>
<dbReference type="InterPro" id="IPR012737">
    <property type="entry name" value="DhaK_L_YcgS"/>
</dbReference>
<dbReference type="GO" id="GO:0016301">
    <property type="term" value="F:kinase activity"/>
    <property type="evidence" value="ECO:0007669"/>
    <property type="project" value="UniProtKB-KW"/>
</dbReference>
<dbReference type="Pfam" id="PF02734">
    <property type="entry name" value="Dak2"/>
    <property type="match status" value="1"/>
</dbReference>
<reference evidence="4 5" key="1">
    <citation type="submission" date="2017-10" db="EMBL/GenBank/DDBJ databases">
        <title>Biodiversity and function of Thalassospira species in the particle-attached aromatic-hydrocarbon-degrading consortia from the surface seawater of the China South Sea.</title>
        <authorList>
            <person name="Dong C."/>
            <person name="Liu R."/>
            <person name="Shao Z."/>
        </authorList>
    </citation>
    <scope>NUCLEOTIDE SEQUENCE [LARGE SCALE GENOMIC DNA]</scope>
    <source>
        <strain evidence="4 5">CSC3H3</strain>
        <plasmid evidence="5">pcsc3h3</plasmid>
    </source>
</reference>
<keyword evidence="2 4" id="KW-0418">Kinase</keyword>
<dbReference type="EMBL" id="CP024200">
    <property type="protein sequence ID" value="AUG55898.1"/>
    <property type="molecule type" value="Genomic_DNA"/>
</dbReference>
<dbReference type="PROSITE" id="PS51480">
    <property type="entry name" value="DHAL"/>
    <property type="match status" value="1"/>
</dbReference>
<evidence type="ECO:0000313" key="5">
    <source>
        <dbReference type="Proteomes" id="UP000233458"/>
    </source>
</evidence>
<gene>
    <name evidence="4" type="primary">dhaL</name>
    <name evidence="4" type="ORF">CSC3H3_24090</name>
</gene>
<dbReference type="SUPFAM" id="SSF101473">
    <property type="entry name" value="DhaL-like"/>
    <property type="match status" value="1"/>
</dbReference>
<evidence type="ECO:0000256" key="2">
    <source>
        <dbReference type="ARBA" id="ARBA00022777"/>
    </source>
</evidence>
<keyword evidence="4" id="KW-0614">Plasmid</keyword>
<feature type="domain" description="DhaL" evidence="3">
    <location>
        <begin position="10"/>
        <end position="212"/>
    </location>
</feature>
<dbReference type="NCBIfam" id="TIGR02365">
    <property type="entry name" value="dha_L_ycgS"/>
    <property type="match status" value="1"/>
</dbReference>
<keyword evidence="1" id="KW-0808">Transferase</keyword>
<organism evidence="4 5">
    <name type="scientific">Thalassospira marina</name>
    <dbReference type="NCBI Taxonomy" id="2048283"/>
    <lineage>
        <taxon>Bacteria</taxon>
        <taxon>Pseudomonadati</taxon>
        <taxon>Pseudomonadota</taxon>
        <taxon>Alphaproteobacteria</taxon>
        <taxon>Rhodospirillales</taxon>
        <taxon>Thalassospiraceae</taxon>
        <taxon>Thalassospira</taxon>
    </lineage>
</organism>
<dbReference type="InterPro" id="IPR036117">
    <property type="entry name" value="DhaL_dom_sf"/>
</dbReference>
<dbReference type="Proteomes" id="UP000233458">
    <property type="component" value="Plasmid pCSC3H3"/>
</dbReference>
<accession>A0ABM6QH31</accession>
<protein>
    <submittedName>
        <fullName evidence="4">Dihydroxyacetone kinase subunit L</fullName>
    </submittedName>
</protein>